<feature type="non-terminal residue" evidence="2">
    <location>
        <position position="1"/>
    </location>
</feature>
<protein>
    <recommendedName>
        <fullName evidence="1">Protein furry C-terminal domain-containing protein</fullName>
    </recommendedName>
</protein>
<evidence type="ECO:0000313" key="3">
    <source>
        <dbReference type="Proteomes" id="UP001529510"/>
    </source>
</evidence>
<name>A0ABD0NRA3_CIRMR</name>
<proteinExistence type="predicted"/>
<evidence type="ECO:0000313" key="2">
    <source>
        <dbReference type="EMBL" id="KAL0164444.1"/>
    </source>
</evidence>
<accession>A0ABD0NRA3</accession>
<dbReference type="Pfam" id="PF19421">
    <property type="entry name" value="Fry_C"/>
    <property type="match status" value="1"/>
</dbReference>
<comment type="caution">
    <text evidence="2">The sequence shown here is derived from an EMBL/GenBank/DDBJ whole genome shotgun (WGS) entry which is preliminary data.</text>
</comment>
<feature type="non-terminal residue" evidence="2">
    <location>
        <position position="69"/>
    </location>
</feature>
<reference evidence="2 3" key="1">
    <citation type="submission" date="2024-05" db="EMBL/GenBank/DDBJ databases">
        <title>Genome sequencing and assembly of Indian major carp, Cirrhinus mrigala (Hamilton, 1822).</title>
        <authorList>
            <person name="Mohindra V."/>
            <person name="Chowdhury L.M."/>
            <person name="Lal K."/>
            <person name="Jena J.K."/>
        </authorList>
    </citation>
    <scope>NUCLEOTIDE SEQUENCE [LARGE SCALE GENOMIC DNA]</scope>
    <source>
        <strain evidence="2">CM1030</strain>
        <tissue evidence="2">Blood</tissue>
    </source>
</reference>
<evidence type="ECO:0000259" key="1">
    <source>
        <dbReference type="Pfam" id="PF19421"/>
    </source>
</evidence>
<dbReference type="InterPro" id="IPR045842">
    <property type="entry name" value="Fry_C"/>
</dbReference>
<dbReference type="AlphaFoldDB" id="A0ABD0NRA3"/>
<dbReference type="EMBL" id="JAMKFB020000020">
    <property type="protein sequence ID" value="KAL0164444.1"/>
    <property type="molecule type" value="Genomic_DNA"/>
</dbReference>
<gene>
    <name evidence="2" type="ORF">M9458_040197</name>
</gene>
<organism evidence="2 3">
    <name type="scientific">Cirrhinus mrigala</name>
    <name type="common">Mrigala</name>
    <dbReference type="NCBI Taxonomy" id="683832"/>
    <lineage>
        <taxon>Eukaryota</taxon>
        <taxon>Metazoa</taxon>
        <taxon>Chordata</taxon>
        <taxon>Craniata</taxon>
        <taxon>Vertebrata</taxon>
        <taxon>Euteleostomi</taxon>
        <taxon>Actinopterygii</taxon>
        <taxon>Neopterygii</taxon>
        <taxon>Teleostei</taxon>
        <taxon>Ostariophysi</taxon>
        <taxon>Cypriniformes</taxon>
        <taxon>Cyprinidae</taxon>
        <taxon>Labeoninae</taxon>
        <taxon>Labeonini</taxon>
        <taxon>Cirrhinus</taxon>
    </lineage>
</organism>
<keyword evidence="3" id="KW-1185">Reference proteome</keyword>
<feature type="domain" description="Protein furry C-terminal" evidence="1">
    <location>
        <begin position="1"/>
        <end position="69"/>
    </location>
</feature>
<dbReference type="Proteomes" id="UP001529510">
    <property type="component" value="Unassembled WGS sequence"/>
</dbReference>
<sequence length="69" mass="7638">QDEGDADGFPELQASPPPSPFLSAILAAFQPVAYDDEEDAWRCHVNQMLSDSDGSCAVYTFHVFSRLFQ</sequence>